<protein>
    <submittedName>
        <fullName evidence="2">6376_t:CDS:1</fullName>
    </submittedName>
</protein>
<evidence type="ECO:0000256" key="1">
    <source>
        <dbReference type="SAM" id="MobiDB-lite"/>
    </source>
</evidence>
<gene>
    <name evidence="2" type="ORF">RFULGI_LOCUS18716</name>
</gene>
<proteinExistence type="predicted"/>
<feature type="non-terminal residue" evidence="2">
    <location>
        <position position="143"/>
    </location>
</feature>
<dbReference type="Proteomes" id="UP000789396">
    <property type="component" value="Unassembled WGS sequence"/>
</dbReference>
<feature type="region of interest" description="Disordered" evidence="1">
    <location>
        <begin position="85"/>
        <end position="104"/>
    </location>
</feature>
<organism evidence="2 3">
    <name type="scientific">Racocetra fulgida</name>
    <dbReference type="NCBI Taxonomy" id="60492"/>
    <lineage>
        <taxon>Eukaryota</taxon>
        <taxon>Fungi</taxon>
        <taxon>Fungi incertae sedis</taxon>
        <taxon>Mucoromycota</taxon>
        <taxon>Glomeromycotina</taxon>
        <taxon>Glomeromycetes</taxon>
        <taxon>Diversisporales</taxon>
        <taxon>Gigasporaceae</taxon>
        <taxon>Racocetra</taxon>
    </lineage>
</organism>
<dbReference type="AlphaFoldDB" id="A0A9N9P755"/>
<dbReference type="EMBL" id="CAJVPZ010084361">
    <property type="protein sequence ID" value="CAG8810640.1"/>
    <property type="molecule type" value="Genomic_DNA"/>
</dbReference>
<keyword evidence="3" id="KW-1185">Reference proteome</keyword>
<evidence type="ECO:0000313" key="2">
    <source>
        <dbReference type="EMBL" id="CAG8810640.1"/>
    </source>
</evidence>
<evidence type="ECO:0000313" key="3">
    <source>
        <dbReference type="Proteomes" id="UP000789396"/>
    </source>
</evidence>
<accession>A0A9N9P755</accession>
<comment type="caution">
    <text evidence="2">The sequence shown here is derived from an EMBL/GenBank/DDBJ whole genome shotgun (WGS) entry which is preliminary data.</text>
</comment>
<reference evidence="2" key="1">
    <citation type="submission" date="2021-06" db="EMBL/GenBank/DDBJ databases">
        <authorList>
            <person name="Kallberg Y."/>
            <person name="Tangrot J."/>
            <person name="Rosling A."/>
        </authorList>
    </citation>
    <scope>NUCLEOTIDE SEQUENCE</scope>
    <source>
        <strain evidence="2">IN212</strain>
    </source>
</reference>
<dbReference type="OrthoDB" id="2434353at2759"/>
<name>A0A9N9P755_9GLOM</name>
<sequence>NDKLDQKMDKLVTACKEVKDQLPPNFRSKNKMLIVNKNKNKNESVYERMKSKHKKIDQCMEIMEIKEKTFEQKLDELLHECFTRNQERKKQKGEKTREFDPKYSDSTVEKIQRCLFHLDIDGAYDNNDEEYNLEKILETYKKL</sequence>